<organism evidence="11 12">
    <name type="scientific">Helianthus annuus</name>
    <name type="common">Common sunflower</name>
    <dbReference type="NCBI Taxonomy" id="4232"/>
    <lineage>
        <taxon>Eukaryota</taxon>
        <taxon>Viridiplantae</taxon>
        <taxon>Streptophyta</taxon>
        <taxon>Embryophyta</taxon>
        <taxon>Tracheophyta</taxon>
        <taxon>Spermatophyta</taxon>
        <taxon>Magnoliopsida</taxon>
        <taxon>eudicotyledons</taxon>
        <taxon>Gunneridae</taxon>
        <taxon>Pentapetalae</taxon>
        <taxon>asterids</taxon>
        <taxon>campanulids</taxon>
        <taxon>Asterales</taxon>
        <taxon>Asteraceae</taxon>
        <taxon>Asteroideae</taxon>
        <taxon>Heliantheae alliance</taxon>
        <taxon>Heliantheae</taxon>
        <taxon>Helianthus</taxon>
    </lineage>
</organism>
<keyword evidence="12" id="KW-1185">Reference proteome</keyword>
<dbReference type="FunFam" id="3.30.40.10:FF:000022">
    <property type="entry name" value="E3 ubiquitin-protein ligase RING1-like"/>
    <property type="match status" value="1"/>
</dbReference>
<dbReference type="PANTHER" id="PTHR15710:SF218">
    <property type="entry name" value="OS06G0687300 PROTEIN"/>
    <property type="match status" value="1"/>
</dbReference>
<dbReference type="SMART" id="SM00184">
    <property type="entry name" value="RING"/>
    <property type="match status" value="1"/>
</dbReference>
<evidence type="ECO:0000313" key="12">
    <source>
        <dbReference type="Proteomes" id="UP000215914"/>
    </source>
</evidence>
<dbReference type="Pfam" id="PF13639">
    <property type="entry name" value="zf-RING_2"/>
    <property type="match status" value="1"/>
</dbReference>
<keyword evidence="3" id="KW-0808">Transferase</keyword>
<dbReference type="EC" id="2.3.2.27" evidence="2"/>
<dbReference type="InterPro" id="IPR013083">
    <property type="entry name" value="Znf_RING/FYVE/PHD"/>
</dbReference>
<dbReference type="InterPro" id="IPR001841">
    <property type="entry name" value="Znf_RING"/>
</dbReference>
<dbReference type="AlphaFoldDB" id="A0A9K3I908"/>
<dbReference type="PROSITE" id="PS50089">
    <property type="entry name" value="ZF_RING_2"/>
    <property type="match status" value="1"/>
</dbReference>
<evidence type="ECO:0000256" key="3">
    <source>
        <dbReference type="ARBA" id="ARBA00022679"/>
    </source>
</evidence>
<protein>
    <recommendedName>
        <fullName evidence="2">RING-type E3 ubiquitin transferase</fullName>
        <ecNumber evidence="2">2.3.2.27</ecNumber>
    </recommendedName>
</protein>
<reference evidence="11" key="1">
    <citation type="journal article" date="2017" name="Nature">
        <title>The sunflower genome provides insights into oil metabolism, flowering and Asterid evolution.</title>
        <authorList>
            <person name="Badouin H."/>
            <person name="Gouzy J."/>
            <person name="Grassa C.J."/>
            <person name="Murat F."/>
            <person name="Staton S.E."/>
            <person name="Cottret L."/>
            <person name="Lelandais-Briere C."/>
            <person name="Owens G.L."/>
            <person name="Carrere S."/>
            <person name="Mayjonade B."/>
            <person name="Legrand L."/>
            <person name="Gill N."/>
            <person name="Kane N.C."/>
            <person name="Bowers J.E."/>
            <person name="Hubner S."/>
            <person name="Bellec A."/>
            <person name="Berard A."/>
            <person name="Berges H."/>
            <person name="Blanchet N."/>
            <person name="Boniface M.C."/>
            <person name="Brunel D."/>
            <person name="Catrice O."/>
            <person name="Chaidir N."/>
            <person name="Claudel C."/>
            <person name="Donnadieu C."/>
            <person name="Faraut T."/>
            <person name="Fievet G."/>
            <person name="Helmstetter N."/>
            <person name="King M."/>
            <person name="Knapp S.J."/>
            <person name="Lai Z."/>
            <person name="Le Paslier M.C."/>
            <person name="Lippi Y."/>
            <person name="Lorenzon L."/>
            <person name="Mandel J.R."/>
            <person name="Marage G."/>
            <person name="Marchand G."/>
            <person name="Marquand E."/>
            <person name="Bret-Mestries E."/>
            <person name="Morien E."/>
            <person name="Nambeesan S."/>
            <person name="Nguyen T."/>
            <person name="Pegot-Espagnet P."/>
            <person name="Pouilly N."/>
            <person name="Raftis F."/>
            <person name="Sallet E."/>
            <person name="Schiex T."/>
            <person name="Thomas J."/>
            <person name="Vandecasteele C."/>
            <person name="Vares D."/>
            <person name="Vear F."/>
            <person name="Vautrin S."/>
            <person name="Crespi M."/>
            <person name="Mangin B."/>
            <person name="Burke J.M."/>
            <person name="Salse J."/>
            <person name="Munos S."/>
            <person name="Vincourt P."/>
            <person name="Rieseberg L.H."/>
            <person name="Langlade N.B."/>
        </authorList>
    </citation>
    <scope>NUCLEOTIDE SEQUENCE</scope>
    <source>
        <tissue evidence="11">Leaves</tissue>
    </source>
</reference>
<keyword evidence="7" id="KW-0862">Zinc</keyword>
<gene>
    <name evidence="11" type="ORF">HanXRQr2_Chr09g0408911</name>
</gene>
<dbReference type="Proteomes" id="UP000215914">
    <property type="component" value="Unassembled WGS sequence"/>
</dbReference>
<evidence type="ECO:0000256" key="8">
    <source>
        <dbReference type="PROSITE-ProRule" id="PRU00175"/>
    </source>
</evidence>
<dbReference type="SUPFAM" id="SSF57850">
    <property type="entry name" value="RING/U-box"/>
    <property type="match status" value="1"/>
</dbReference>
<dbReference type="GO" id="GO:0008270">
    <property type="term" value="F:zinc ion binding"/>
    <property type="evidence" value="ECO:0007669"/>
    <property type="project" value="UniProtKB-KW"/>
</dbReference>
<evidence type="ECO:0000256" key="9">
    <source>
        <dbReference type="SAM" id="MobiDB-lite"/>
    </source>
</evidence>
<evidence type="ECO:0000256" key="6">
    <source>
        <dbReference type="ARBA" id="ARBA00022786"/>
    </source>
</evidence>
<evidence type="ECO:0000259" key="10">
    <source>
        <dbReference type="PROSITE" id="PS50089"/>
    </source>
</evidence>
<dbReference type="EMBL" id="MNCJ02000324">
    <property type="protein sequence ID" value="KAF5792699.1"/>
    <property type="molecule type" value="Genomic_DNA"/>
</dbReference>
<proteinExistence type="predicted"/>
<reference evidence="11" key="2">
    <citation type="submission" date="2020-06" db="EMBL/GenBank/DDBJ databases">
        <title>Helianthus annuus Genome sequencing and assembly Release 2.</title>
        <authorList>
            <person name="Gouzy J."/>
            <person name="Langlade N."/>
            <person name="Munos S."/>
        </authorList>
    </citation>
    <scope>NUCLEOTIDE SEQUENCE</scope>
    <source>
        <tissue evidence="11">Leaves</tissue>
    </source>
</reference>
<keyword evidence="4" id="KW-0479">Metal-binding</keyword>
<dbReference type="InterPro" id="IPR010543">
    <property type="entry name" value="DUF1117"/>
</dbReference>
<name>A0A9K3I908_HELAN</name>
<comment type="catalytic activity">
    <reaction evidence="1">
        <text>S-ubiquitinyl-[E2 ubiquitin-conjugating enzyme]-L-cysteine + [acceptor protein]-L-lysine = [E2 ubiquitin-conjugating enzyme]-L-cysteine + N(6)-ubiquitinyl-[acceptor protein]-L-lysine.</text>
        <dbReference type="EC" id="2.3.2.27"/>
    </reaction>
</comment>
<evidence type="ECO:0000313" key="11">
    <source>
        <dbReference type="EMBL" id="KAF5792699.1"/>
    </source>
</evidence>
<accession>A0A9K3I908</accession>
<dbReference type="Gramene" id="mRNA:HanXRQr2_Chr09g0408911">
    <property type="protein sequence ID" value="CDS:HanXRQr2_Chr09g0408911.1"/>
    <property type="gene ID" value="HanXRQr2_Chr09g0408911"/>
</dbReference>
<dbReference type="CDD" id="cd16667">
    <property type="entry name" value="RING-H2_RNF126-like"/>
    <property type="match status" value="1"/>
</dbReference>
<comment type="caution">
    <text evidence="11">The sequence shown here is derived from an EMBL/GenBank/DDBJ whole genome shotgun (WGS) entry which is preliminary data.</text>
</comment>
<keyword evidence="5 8" id="KW-0863">Zinc-finger</keyword>
<dbReference type="GO" id="GO:0061630">
    <property type="term" value="F:ubiquitin protein ligase activity"/>
    <property type="evidence" value="ECO:0007669"/>
    <property type="project" value="UniProtKB-EC"/>
</dbReference>
<evidence type="ECO:0000256" key="4">
    <source>
        <dbReference type="ARBA" id="ARBA00022723"/>
    </source>
</evidence>
<evidence type="ECO:0000256" key="1">
    <source>
        <dbReference type="ARBA" id="ARBA00000900"/>
    </source>
</evidence>
<evidence type="ECO:0000256" key="2">
    <source>
        <dbReference type="ARBA" id="ARBA00012483"/>
    </source>
</evidence>
<sequence length="291" mass="32384">MWNDKNTLSLKGQTIGTIRASSSFLFIKPHHHNSYSTSTHHHSPPPSTITATVTEDLRCTTTTELAEFLIGPQFNRLLDQLSQIEINNGLGPTKHSPASKAAVESMPVIQISDVHVSTELQCAVCIEAFDIGDDAREMPCKHIYHSDCILPWLNVRNSCPVCRYELSTDSTHFSTDSTDYLTNSNNLEENEESSSSLTIWRVPDDGFAVGRFDGRREILVVYTEMDGVSGNGLGSRRRIVWRSGRNRGGGGRIGGVFRNMFSFLRRRRSDSDSNGGLVNRRSGSVFSGMRR</sequence>
<evidence type="ECO:0000256" key="5">
    <source>
        <dbReference type="ARBA" id="ARBA00022771"/>
    </source>
</evidence>
<feature type="domain" description="RING-type" evidence="10">
    <location>
        <begin position="122"/>
        <end position="163"/>
    </location>
</feature>
<keyword evidence="6" id="KW-0833">Ubl conjugation pathway</keyword>
<evidence type="ECO:0000256" key="7">
    <source>
        <dbReference type="ARBA" id="ARBA00022833"/>
    </source>
</evidence>
<dbReference type="PANTHER" id="PTHR15710">
    <property type="entry name" value="E3 UBIQUITIN-PROTEIN LIGASE PRAJA"/>
    <property type="match status" value="1"/>
</dbReference>
<dbReference type="Pfam" id="PF06547">
    <property type="entry name" value="DUF1117"/>
    <property type="match status" value="1"/>
</dbReference>
<dbReference type="Gene3D" id="3.30.40.10">
    <property type="entry name" value="Zinc/RING finger domain, C3HC4 (zinc finger)"/>
    <property type="match status" value="1"/>
</dbReference>
<feature type="region of interest" description="Disordered" evidence="9">
    <location>
        <begin position="269"/>
        <end position="291"/>
    </location>
</feature>